<evidence type="ECO:0000313" key="3">
    <source>
        <dbReference type="Proteomes" id="UP000177480"/>
    </source>
</evidence>
<organism evidence="2 3">
    <name type="scientific">Candidatus Ryanbacteria bacterium RIFCSPHIGHO2_01_FULL_45_22</name>
    <dbReference type="NCBI Taxonomy" id="1802114"/>
    <lineage>
        <taxon>Bacteria</taxon>
        <taxon>Candidatus Ryaniibacteriota</taxon>
    </lineage>
</organism>
<dbReference type="EMBL" id="MHNK01000009">
    <property type="protein sequence ID" value="OGZ44119.1"/>
    <property type="molecule type" value="Genomic_DNA"/>
</dbReference>
<name>A0A1G2G1C9_9BACT</name>
<keyword evidence="1" id="KW-0175">Coiled coil</keyword>
<reference evidence="2 3" key="1">
    <citation type="journal article" date="2016" name="Nat. Commun.">
        <title>Thousands of microbial genomes shed light on interconnected biogeochemical processes in an aquifer system.</title>
        <authorList>
            <person name="Anantharaman K."/>
            <person name="Brown C.T."/>
            <person name="Hug L.A."/>
            <person name="Sharon I."/>
            <person name="Castelle C.J."/>
            <person name="Probst A.J."/>
            <person name="Thomas B.C."/>
            <person name="Singh A."/>
            <person name="Wilkins M.J."/>
            <person name="Karaoz U."/>
            <person name="Brodie E.L."/>
            <person name="Williams K.H."/>
            <person name="Hubbard S.S."/>
            <person name="Banfield J.F."/>
        </authorList>
    </citation>
    <scope>NUCLEOTIDE SEQUENCE [LARGE SCALE GENOMIC DNA]</scope>
</reference>
<accession>A0A1G2G1C9</accession>
<proteinExistence type="predicted"/>
<protein>
    <recommendedName>
        <fullName evidence="4">Septum formation initiator</fullName>
    </recommendedName>
</protein>
<dbReference type="AlphaFoldDB" id="A0A1G2G1C9"/>
<sequence>MQSFGQKRYPFRLLGKRLVLLSLLALVIAALSGVWGIFKKERESRSLREEAETKLADLEIRKGQLEANIAKLNTNRGMEEALREQYRLAKSGEGLIIIVEPSASQSAQATSTVMQWFNRAFRWWR</sequence>
<feature type="coiled-coil region" evidence="1">
    <location>
        <begin position="41"/>
        <end position="75"/>
    </location>
</feature>
<evidence type="ECO:0000313" key="2">
    <source>
        <dbReference type="EMBL" id="OGZ44119.1"/>
    </source>
</evidence>
<evidence type="ECO:0008006" key="4">
    <source>
        <dbReference type="Google" id="ProtNLM"/>
    </source>
</evidence>
<dbReference type="Proteomes" id="UP000177480">
    <property type="component" value="Unassembled WGS sequence"/>
</dbReference>
<gene>
    <name evidence="2" type="ORF">A2719_00025</name>
</gene>
<evidence type="ECO:0000256" key="1">
    <source>
        <dbReference type="SAM" id="Coils"/>
    </source>
</evidence>
<comment type="caution">
    <text evidence="2">The sequence shown here is derived from an EMBL/GenBank/DDBJ whole genome shotgun (WGS) entry which is preliminary data.</text>
</comment>